<reference evidence="4 5" key="1">
    <citation type="submission" date="2016-03" db="EMBL/GenBank/DDBJ databases">
        <authorList>
            <person name="Devillers H."/>
        </authorList>
    </citation>
    <scope>NUCLEOTIDE SEQUENCE [LARGE SCALE GENOMIC DNA]</scope>
    <source>
        <strain evidence="4">CBS 10888</strain>
    </source>
</reference>
<dbReference type="GO" id="GO:0031261">
    <property type="term" value="C:DNA replication preinitiation complex"/>
    <property type="evidence" value="ECO:0007669"/>
    <property type="project" value="TreeGrafter"/>
</dbReference>
<accession>A0A1G4IMS3</accession>
<dbReference type="InterPro" id="IPR013948">
    <property type="entry name" value="DNA_replication_reg_Sld3_C"/>
</dbReference>
<dbReference type="Proteomes" id="UP000190274">
    <property type="component" value="Chromosome A"/>
</dbReference>
<dbReference type="STRING" id="1266660.A0A1G4IMS3"/>
<evidence type="ECO:0000256" key="1">
    <source>
        <dbReference type="SAM" id="MobiDB-lite"/>
    </source>
</evidence>
<feature type="domain" description="DNA replication regulator Sld3 C-terminal" evidence="2">
    <location>
        <begin position="296"/>
        <end position="675"/>
    </location>
</feature>
<proteinExistence type="predicted"/>
<gene>
    <name evidence="4" type="ORF">LADA_0A03136G</name>
</gene>
<dbReference type="OrthoDB" id="5395343at2759"/>
<organism evidence="4 5">
    <name type="scientific">Lachancea dasiensis</name>
    <dbReference type="NCBI Taxonomy" id="1072105"/>
    <lineage>
        <taxon>Eukaryota</taxon>
        <taxon>Fungi</taxon>
        <taxon>Dikarya</taxon>
        <taxon>Ascomycota</taxon>
        <taxon>Saccharomycotina</taxon>
        <taxon>Saccharomycetes</taxon>
        <taxon>Saccharomycetales</taxon>
        <taxon>Saccharomycetaceae</taxon>
        <taxon>Lachancea</taxon>
    </lineage>
</organism>
<evidence type="ECO:0000259" key="2">
    <source>
        <dbReference type="Pfam" id="PF08639"/>
    </source>
</evidence>
<sequence length="730" mass="82004">METDEVNEEHKPHGPAPSHAANETVKSLQLTGAYIDAIDTLVDHTHPPAIVNQSELASDVLNILCGGRGSCRYVFQNGEGSDLKAHFVLEHYVDGYWLLWKLKDVPLDFSNSLDRRAITTSSSSSRISSTLSNWFDLQIPDLLDLWKEDRQLHSARDPDVLGELDMGPRNKRLLRGNRKGAIDNSNQDPRIYLQRKYYETVFSFHIPLAYFVKSNLPRTKVMTQDQEQLGSSSMYQRLLADFLLTVDEFDARHKDNIMETDLNSEICSEVRQNCLNKVGDLIVSGGPTVLSNLLLVYKVRELRLQIIILIELIVSSSMDANLANFEERYGDRLQKRAKKVANKGLSSKLRRKKAHKTSRTLSLDYCEQLDIYLDKLSIIDMMLVNDISIKKIEPNNNDAAKSAIERSQGLIRSMANPGQESSSYGFTTYVLLPYYRKRAPHAVSFVSKRLKSPRFHHSSKIEKKQALGASSENLREAYTGHVPPNSPPPESHANITPLPASPQASDQCRTSGKIHKRTVLSQRPPTLISRSNSQLSDILEFESGHIKKHTTVGRGNSDLILNKLQRRQLPANELVIPDGKVTVNRSKSELSGLRESSIQEPVLDRSMTSGTFQRMRRRRIEPRKVKSTLEINGPVQVEATPHAKKVMDNAFIIPNRQIVESPSGSASKGQDRSLQGALPTFPFINTPSKSSVDFLQVPASSSKATQSQTGVVNSEKVEKRRVRRRLFASK</sequence>
<feature type="compositionally biased region" description="Polar residues" evidence="1">
    <location>
        <begin position="697"/>
        <end position="712"/>
    </location>
</feature>
<feature type="compositionally biased region" description="Polar residues" evidence="1">
    <location>
        <begin position="519"/>
        <end position="528"/>
    </location>
</feature>
<feature type="domain" description="DNA replication regulator Sld3 C-terminal" evidence="2">
    <location>
        <begin position="192"/>
        <end position="260"/>
    </location>
</feature>
<keyword evidence="5" id="KW-1185">Reference proteome</keyword>
<protein>
    <submittedName>
        <fullName evidence="4">LADA_0A03136g1_1</fullName>
    </submittedName>
</protein>
<dbReference type="Pfam" id="PF08639">
    <property type="entry name" value="Sld3_STD"/>
    <property type="match status" value="2"/>
</dbReference>
<evidence type="ECO:0000313" key="5">
    <source>
        <dbReference type="Proteomes" id="UP000190274"/>
    </source>
</evidence>
<feature type="region of interest" description="Disordered" evidence="1">
    <location>
        <begin position="477"/>
        <end position="528"/>
    </location>
</feature>
<dbReference type="EMBL" id="LT598460">
    <property type="protein sequence ID" value="SCU77974.1"/>
    <property type="molecule type" value="Genomic_DNA"/>
</dbReference>
<dbReference type="PANTHER" id="PTHR28067">
    <property type="entry name" value="DNA REPLICATION REGULATOR SLD3"/>
    <property type="match status" value="1"/>
</dbReference>
<evidence type="ECO:0000313" key="4">
    <source>
        <dbReference type="EMBL" id="SCU77974.1"/>
    </source>
</evidence>
<feature type="compositionally biased region" description="Basic residues" evidence="1">
    <location>
        <begin position="719"/>
        <end position="730"/>
    </location>
</feature>
<feature type="region of interest" description="Disordered" evidence="1">
    <location>
        <begin position="660"/>
        <end position="681"/>
    </location>
</feature>
<name>A0A1G4IMS3_9SACH</name>
<dbReference type="InterPro" id="IPR041393">
    <property type="entry name" value="Sld3_N"/>
</dbReference>
<evidence type="ECO:0000259" key="3">
    <source>
        <dbReference type="Pfam" id="PF18523"/>
    </source>
</evidence>
<dbReference type="Pfam" id="PF18523">
    <property type="entry name" value="Sld3_N"/>
    <property type="match status" value="1"/>
</dbReference>
<dbReference type="GO" id="GO:0006270">
    <property type="term" value="P:DNA replication initiation"/>
    <property type="evidence" value="ECO:0007669"/>
    <property type="project" value="InterPro"/>
</dbReference>
<dbReference type="InterPro" id="IPR042511">
    <property type="entry name" value="Sld3"/>
</dbReference>
<feature type="region of interest" description="Disordered" evidence="1">
    <location>
        <begin position="697"/>
        <end position="730"/>
    </location>
</feature>
<dbReference type="Gene3D" id="1.20.58.2130">
    <property type="match status" value="2"/>
</dbReference>
<dbReference type="PANTHER" id="PTHR28067:SF1">
    <property type="entry name" value="DNA REPLICATION REGULATOR SLD3"/>
    <property type="match status" value="1"/>
</dbReference>
<feature type="domain" description="Sld3 N-terminal" evidence="3">
    <location>
        <begin position="39"/>
        <end position="148"/>
    </location>
</feature>
<feature type="region of interest" description="Disordered" evidence="1">
    <location>
        <begin position="1"/>
        <end position="22"/>
    </location>
</feature>
<dbReference type="AlphaFoldDB" id="A0A1G4IMS3"/>